<evidence type="ECO:0000259" key="1">
    <source>
        <dbReference type="Pfam" id="PF00149"/>
    </source>
</evidence>
<dbReference type="InterPro" id="IPR051693">
    <property type="entry name" value="UPF0046_metallophosphoest"/>
</dbReference>
<evidence type="ECO:0000313" key="2">
    <source>
        <dbReference type="EMBL" id="CEO56258.1"/>
    </source>
</evidence>
<dbReference type="Pfam" id="PF00149">
    <property type="entry name" value="Metallophos"/>
    <property type="match status" value="1"/>
</dbReference>
<feature type="domain" description="Calcineurin-like phosphoesterase" evidence="1">
    <location>
        <begin position="9"/>
        <end position="210"/>
    </location>
</feature>
<sequence length="316" mass="35235">MGDSLVKCRFLILSDTHGEDLSSQFDFNDSSIDVLIHCGDLTTESKLNEFKKTLKMLDNIKASLKLVIPGNHDFTLDKASYTALLDHEYLEKDLVEETYGKYGRVGEIFTDYQHIHLLDEGTHTFGLPNGANFKVFASPFTPSESNMGFHYFPKGNHTWELEDPDVVITHGPPEGIFDRTISRTRAGCPQLFAAIARQRPRLHCFGHIHEGWGAKLVTWRENVSAEPSHFTDVDNEKSTAIATLTSLNQALSENQEEGEENSKQPKFKRLQGGGVTVDDCCIKKGVNTLFVNASIQAVDGSPTQLPWIVDINLPQA</sequence>
<protein>
    <recommendedName>
        <fullName evidence="1">Calcineurin-like phosphoesterase domain-containing protein</fullName>
    </recommendedName>
</protein>
<dbReference type="PANTHER" id="PTHR12905:SF0">
    <property type="entry name" value="CALCINEURIN-LIKE PHOSPHOESTERASE DOMAIN-CONTAINING PROTEIN"/>
    <property type="match status" value="1"/>
</dbReference>
<dbReference type="AlphaFoldDB" id="A0A0B7KF93"/>
<dbReference type="GO" id="GO:0016787">
    <property type="term" value="F:hydrolase activity"/>
    <property type="evidence" value="ECO:0007669"/>
    <property type="project" value="InterPro"/>
</dbReference>
<dbReference type="Gene3D" id="3.60.21.10">
    <property type="match status" value="1"/>
</dbReference>
<proteinExistence type="predicted"/>
<reference evidence="2" key="1">
    <citation type="submission" date="2015-01" db="EMBL/GenBank/DDBJ databases">
        <authorList>
            <person name="Durling Mikael"/>
        </authorList>
    </citation>
    <scope>NUCLEOTIDE SEQUENCE</scope>
</reference>
<dbReference type="CDD" id="cd07379">
    <property type="entry name" value="MPP_239FB"/>
    <property type="match status" value="1"/>
</dbReference>
<dbReference type="EMBL" id="CDPU01000063">
    <property type="protein sequence ID" value="CEO56258.1"/>
    <property type="molecule type" value="Genomic_DNA"/>
</dbReference>
<accession>A0A0B7KF93</accession>
<name>A0A0B7KF93_BIOOC</name>
<organism evidence="2">
    <name type="scientific">Bionectria ochroleuca</name>
    <name type="common">Gliocladium roseum</name>
    <dbReference type="NCBI Taxonomy" id="29856"/>
    <lineage>
        <taxon>Eukaryota</taxon>
        <taxon>Fungi</taxon>
        <taxon>Dikarya</taxon>
        <taxon>Ascomycota</taxon>
        <taxon>Pezizomycotina</taxon>
        <taxon>Sordariomycetes</taxon>
        <taxon>Hypocreomycetidae</taxon>
        <taxon>Hypocreales</taxon>
        <taxon>Bionectriaceae</taxon>
        <taxon>Clonostachys</taxon>
    </lineage>
</organism>
<dbReference type="SUPFAM" id="SSF56300">
    <property type="entry name" value="Metallo-dependent phosphatases"/>
    <property type="match status" value="1"/>
</dbReference>
<gene>
    <name evidence="2" type="ORF">BN869_000012316_1</name>
</gene>
<dbReference type="InterPro" id="IPR004843">
    <property type="entry name" value="Calcineurin-like_PHP"/>
</dbReference>
<dbReference type="PANTHER" id="PTHR12905">
    <property type="entry name" value="METALLOPHOSPHOESTERASE"/>
    <property type="match status" value="1"/>
</dbReference>
<dbReference type="InterPro" id="IPR029052">
    <property type="entry name" value="Metallo-depent_PP-like"/>
</dbReference>